<evidence type="ECO:0000313" key="6">
    <source>
        <dbReference type="Proteomes" id="UP000677234"/>
    </source>
</evidence>
<name>A0A7T5EJQ2_9BACL</name>
<dbReference type="Pfam" id="PF01569">
    <property type="entry name" value="PAP2"/>
    <property type="match status" value="1"/>
</dbReference>
<sequence length="199" mass="22377">MSFSQVHEEVFRSINDLGKHYPALNPFAVFLAEYTLYVLAAGVVVYWFTRSSPNRRMVVQAVLAFGLAEIYGTIAGQFYSHHQPFAVLPDVTALVPHEIDNSFPSDHTILFFSFCFSFLLVRGREGWLWLALAVCVGISRIYVGVHYPVDIAVGALFGMLAALIAYRLTPKLSFLNRLLAVYEKIENRLLPSKGNARNM</sequence>
<dbReference type="SMART" id="SM00014">
    <property type="entry name" value="acidPPc"/>
    <property type="match status" value="1"/>
</dbReference>
<evidence type="ECO:0000313" key="4">
    <source>
        <dbReference type="EMBL" id="QUO40923.1"/>
    </source>
</evidence>
<keyword evidence="1" id="KW-0812">Transmembrane</keyword>
<keyword evidence="1" id="KW-0472">Membrane</keyword>
<feature type="transmembrane region" description="Helical" evidence="1">
    <location>
        <begin position="151"/>
        <end position="169"/>
    </location>
</feature>
<reference evidence="3 5" key="1">
    <citation type="submission" date="2020-12" db="EMBL/GenBank/DDBJ databases">
        <title>strain FJAT-54423T represents a novel species of the genus Brevibacillus.</title>
        <authorList>
            <person name="Tang R."/>
        </authorList>
    </citation>
    <scope>NUCLEOTIDE SEQUENCE [LARGE SCALE GENOMIC DNA]</scope>
    <source>
        <strain evidence="3 5">FJAT-54423</strain>
    </source>
</reference>
<dbReference type="GO" id="GO:0050380">
    <property type="term" value="F:undecaprenyl-diphosphatase activity"/>
    <property type="evidence" value="ECO:0007669"/>
    <property type="project" value="InterPro"/>
</dbReference>
<dbReference type="EMBL" id="CP066308">
    <property type="protein sequence ID" value="QQE73838.1"/>
    <property type="molecule type" value="Genomic_DNA"/>
</dbReference>
<dbReference type="AlphaFoldDB" id="A0A7T5EJQ2"/>
<dbReference type="InterPro" id="IPR033879">
    <property type="entry name" value="UPP_Pase"/>
</dbReference>
<feature type="transmembrane region" description="Helical" evidence="1">
    <location>
        <begin position="27"/>
        <end position="49"/>
    </location>
</feature>
<evidence type="ECO:0000259" key="2">
    <source>
        <dbReference type="SMART" id="SM00014"/>
    </source>
</evidence>
<dbReference type="Proteomes" id="UP000677234">
    <property type="component" value="Chromosome"/>
</dbReference>
<evidence type="ECO:0000256" key="1">
    <source>
        <dbReference type="SAM" id="Phobius"/>
    </source>
</evidence>
<dbReference type="Proteomes" id="UP000595847">
    <property type="component" value="Chromosome"/>
</dbReference>
<feature type="transmembrane region" description="Helical" evidence="1">
    <location>
        <begin position="127"/>
        <end position="145"/>
    </location>
</feature>
<dbReference type="GO" id="GO:0005886">
    <property type="term" value="C:plasma membrane"/>
    <property type="evidence" value="ECO:0007669"/>
    <property type="project" value="InterPro"/>
</dbReference>
<reference evidence="4" key="2">
    <citation type="submission" date="2021-04" db="EMBL/GenBank/DDBJ databases">
        <title>Brevibacillus composti FJAT-54423, complete genome.</title>
        <authorList>
            <person name="Tang R."/>
        </authorList>
    </citation>
    <scope>NUCLEOTIDE SEQUENCE</scope>
    <source>
        <strain evidence="4">FJAT-54424</strain>
    </source>
</reference>
<dbReference type="SUPFAM" id="SSF48317">
    <property type="entry name" value="Acid phosphatase/Vanadium-dependent haloperoxidase"/>
    <property type="match status" value="1"/>
</dbReference>
<feature type="domain" description="Phosphatidic acid phosphatase type 2/haloperoxidase" evidence="2">
    <location>
        <begin position="58"/>
        <end position="166"/>
    </location>
</feature>
<keyword evidence="1" id="KW-1133">Transmembrane helix</keyword>
<dbReference type="CDD" id="cd03385">
    <property type="entry name" value="PAP2_BcrC_like"/>
    <property type="match status" value="1"/>
</dbReference>
<dbReference type="KEGG" id="bcop:JD108_18540"/>
<evidence type="ECO:0000313" key="5">
    <source>
        <dbReference type="Proteomes" id="UP000595847"/>
    </source>
</evidence>
<dbReference type="InterPro" id="IPR036938">
    <property type="entry name" value="PAP2/HPO_sf"/>
</dbReference>
<gene>
    <name evidence="3" type="ORF">JD108_18540</name>
    <name evidence="4" type="ORF">KDJ56_18480</name>
</gene>
<evidence type="ECO:0000313" key="3">
    <source>
        <dbReference type="EMBL" id="QQE73838.1"/>
    </source>
</evidence>
<dbReference type="Gene3D" id="1.20.144.10">
    <property type="entry name" value="Phosphatidic acid phosphatase type 2/haloperoxidase"/>
    <property type="match status" value="1"/>
</dbReference>
<organism evidence="3 5">
    <name type="scientific">Brevibacillus composti</name>
    <dbReference type="NCBI Taxonomy" id="2796470"/>
    <lineage>
        <taxon>Bacteria</taxon>
        <taxon>Bacillati</taxon>
        <taxon>Bacillota</taxon>
        <taxon>Bacilli</taxon>
        <taxon>Bacillales</taxon>
        <taxon>Paenibacillaceae</taxon>
        <taxon>Brevibacillus</taxon>
    </lineage>
</organism>
<dbReference type="InterPro" id="IPR000326">
    <property type="entry name" value="PAP2/HPO"/>
</dbReference>
<feature type="transmembrane region" description="Helical" evidence="1">
    <location>
        <begin position="61"/>
        <end position="82"/>
    </location>
</feature>
<protein>
    <submittedName>
        <fullName evidence="3">Undecaprenyl-diphosphatase</fullName>
    </submittedName>
</protein>
<keyword evidence="6" id="KW-1185">Reference proteome</keyword>
<dbReference type="PANTHER" id="PTHR14969:SF13">
    <property type="entry name" value="AT30094P"/>
    <property type="match status" value="1"/>
</dbReference>
<dbReference type="EMBL" id="CP073708">
    <property type="protein sequence ID" value="QUO40923.1"/>
    <property type="molecule type" value="Genomic_DNA"/>
</dbReference>
<dbReference type="RefSeq" id="WP_198827436.1">
    <property type="nucleotide sequence ID" value="NZ_CP066308.1"/>
</dbReference>
<accession>A0A7T5EJQ2</accession>
<feature type="transmembrane region" description="Helical" evidence="1">
    <location>
        <begin position="102"/>
        <end position="120"/>
    </location>
</feature>
<dbReference type="PANTHER" id="PTHR14969">
    <property type="entry name" value="SPHINGOSINE-1-PHOSPHATE PHOSPHOHYDROLASE"/>
    <property type="match status" value="1"/>
</dbReference>
<proteinExistence type="predicted"/>